<organism evidence="1 2">
    <name type="scientific">Trichonephila clavata</name>
    <name type="common">Joro spider</name>
    <name type="synonym">Nephila clavata</name>
    <dbReference type="NCBI Taxonomy" id="2740835"/>
    <lineage>
        <taxon>Eukaryota</taxon>
        <taxon>Metazoa</taxon>
        <taxon>Ecdysozoa</taxon>
        <taxon>Arthropoda</taxon>
        <taxon>Chelicerata</taxon>
        <taxon>Arachnida</taxon>
        <taxon>Araneae</taxon>
        <taxon>Araneomorphae</taxon>
        <taxon>Entelegynae</taxon>
        <taxon>Araneoidea</taxon>
        <taxon>Nephilidae</taxon>
        <taxon>Trichonephila</taxon>
    </lineage>
</organism>
<evidence type="ECO:0000313" key="2">
    <source>
        <dbReference type="Proteomes" id="UP000887116"/>
    </source>
</evidence>
<comment type="caution">
    <text evidence="1">The sequence shown here is derived from an EMBL/GenBank/DDBJ whole genome shotgun (WGS) entry which is preliminary data.</text>
</comment>
<keyword evidence="2" id="KW-1185">Reference proteome</keyword>
<dbReference type="EMBL" id="BMAO01031481">
    <property type="protein sequence ID" value="GFQ75365.1"/>
    <property type="molecule type" value="Genomic_DNA"/>
</dbReference>
<evidence type="ECO:0000313" key="1">
    <source>
        <dbReference type="EMBL" id="GFQ75365.1"/>
    </source>
</evidence>
<reference evidence="1" key="1">
    <citation type="submission" date="2020-07" db="EMBL/GenBank/DDBJ databases">
        <title>Multicomponent nature underlies the extraordinary mechanical properties of spider dragline silk.</title>
        <authorList>
            <person name="Kono N."/>
            <person name="Nakamura H."/>
            <person name="Mori M."/>
            <person name="Yoshida Y."/>
            <person name="Ohtoshi R."/>
            <person name="Malay A.D."/>
            <person name="Moran D.A.P."/>
            <person name="Tomita M."/>
            <person name="Numata K."/>
            <person name="Arakawa K."/>
        </authorList>
    </citation>
    <scope>NUCLEOTIDE SEQUENCE</scope>
</reference>
<sequence length="87" mass="10172">MQHCQKCEKSCCRYKNRVPVKARLMEKFFRSGKELEDDIASHISKLKRNFSELSDELSRVPKTTLTSEYSEFKKCMGVGTHRPEISQ</sequence>
<dbReference type="Proteomes" id="UP000887116">
    <property type="component" value="Unassembled WGS sequence"/>
</dbReference>
<name>A0A8X6KGH1_TRICU</name>
<accession>A0A8X6KGH1</accession>
<proteinExistence type="predicted"/>
<gene>
    <name evidence="1" type="ORF">TNCT_308901</name>
</gene>
<dbReference type="AlphaFoldDB" id="A0A8X6KGH1"/>
<protein>
    <submittedName>
        <fullName evidence="1">Uncharacterized protein</fullName>
    </submittedName>
</protein>